<dbReference type="InParanoid" id="A0A0D0CCY2"/>
<dbReference type="EMBL" id="KN825977">
    <property type="protein sequence ID" value="KIK80607.1"/>
    <property type="molecule type" value="Genomic_DNA"/>
</dbReference>
<dbReference type="HOGENOM" id="CLU_2758514_0_0_1"/>
<evidence type="ECO:0000313" key="1">
    <source>
        <dbReference type="EMBL" id="KIK80607.1"/>
    </source>
</evidence>
<dbReference type="Proteomes" id="UP000054538">
    <property type="component" value="Unassembled WGS sequence"/>
</dbReference>
<name>A0A0D0CCY2_9AGAM</name>
<proteinExistence type="predicted"/>
<reference evidence="2" key="2">
    <citation type="submission" date="2015-01" db="EMBL/GenBank/DDBJ databases">
        <title>Evolutionary Origins and Diversification of the Mycorrhizal Mutualists.</title>
        <authorList>
            <consortium name="DOE Joint Genome Institute"/>
            <consortium name="Mycorrhizal Genomics Consortium"/>
            <person name="Kohler A."/>
            <person name="Kuo A."/>
            <person name="Nagy L.G."/>
            <person name="Floudas D."/>
            <person name="Copeland A."/>
            <person name="Barry K.W."/>
            <person name="Cichocki N."/>
            <person name="Veneault-Fourrey C."/>
            <person name="LaButti K."/>
            <person name="Lindquist E.A."/>
            <person name="Lipzen A."/>
            <person name="Lundell T."/>
            <person name="Morin E."/>
            <person name="Murat C."/>
            <person name="Riley R."/>
            <person name="Ohm R."/>
            <person name="Sun H."/>
            <person name="Tunlid A."/>
            <person name="Henrissat B."/>
            <person name="Grigoriev I.V."/>
            <person name="Hibbett D.S."/>
            <person name="Martin F."/>
        </authorList>
    </citation>
    <scope>NUCLEOTIDE SEQUENCE [LARGE SCALE GENOMIC DNA]</scope>
    <source>
        <strain evidence="2">Ve08.2h10</strain>
    </source>
</reference>
<sequence>MALLDALVPSTPLNYYAICKHQARRTARSCRRIVHSHPRLFAVPDIFRRALVSSIYTYSLLSILLHQRTM</sequence>
<dbReference type="AlphaFoldDB" id="A0A0D0CCY2"/>
<organism evidence="1 2">
    <name type="scientific">Paxillus rubicundulus Ve08.2h10</name>
    <dbReference type="NCBI Taxonomy" id="930991"/>
    <lineage>
        <taxon>Eukaryota</taxon>
        <taxon>Fungi</taxon>
        <taxon>Dikarya</taxon>
        <taxon>Basidiomycota</taxon>
        <taxon>Agaricomycotina</taxon>
        <taxon>Agaricomycetes</taxon>
        <taxon>Agaricomycetidae</taxon>
        <taxon>Boletales</taxon>
        <taxon>Paxilineae</taxon>
        <taxon>Paxillaceae</taxon>
        <taxon>Paxillus</taxon>
    </lineage>
</organism>
<protein>
    <submittedName>
        <fullName evidence="1">Uncharacterized protein</fullName>
    </submittedName>
</protein>
<accession>A0A0D0CCY2</accession>
<gene>
    <name evidence="1" type="ORF">PAXRUDRAFT_228082</name>
</gene>
<keyword evidence="2" id="KW-1185">Reference proteome</keyword>
<evidence type="ECO:0000313" key="2">
    <source>
        <dbReference type="Proteomes" id="UP000054538"/>
    </source>
</evidence>
<reference evidence="1 2" key="1">
    <citation type="submission" date="2014-04" db="EMBL/GenBank/DDBJ databases">
        <authorList>
            <consortium name="DOE Joint Genome Institute"/>
            <person name="Kuo A."/>
            <person name="Kohler A."/>
            <person name="Jargeat P."/>
            <person name="Nagy L.G."/>
            <person name="Floudas D."/>
            <person name="Copeland A."/>
            <person name="Barry K.W."/>
            <person name="Cichocki N."/>
            <person name="Veneault-Fourrey C."/>
            <person name="LaButti K."/>
            <person name="Lindquist E.A."/>
            <person name="Lipzen A."/>
            <person name="Lundell T."/>
            <person name="Morin E."/>
            <person name="Murat C."/>
            <person name="Sun H."/>
            <person name="Tunlid A."/>
            <person name="Henrissat B."/>
            <person name="Grigoriev I.V."/>
            <person name="Hibbett D.S."/>
            <person name="Martin F."/>
            <person name="Nordberg H.P."/>
            <person name="Cantor M.N."/>
            <person name="Hua S.X."/>
        </authorList>
    </citation>
    <scope>NUCLEOTIDE SEQUENCE [LARGE SCALE GENOMIC DNA]</scope>
    <source>
        <strain evidence="1 2">Ve08.2h10</strain>
    </source>
</reference>